<dbReference type="EMBL" id="CP086654">
    <property type="protein sequence ID" value="UEX90532.1"/>
    <property type="molecule type" value="Genomic_DNA"/>
</dbReference>
<sequence length="80" mass="8943">MDIKMIKRLSMIANVLIVLGLISLFFINTIVAIVFFLLSLGLSLVVFNMMFKGKKWIRIVVNVSYAIVLVIVIGVLLAMT</sequence>
<name>A0ABY3PDX3_9STAP</name>
<keyword evidence="1" id="KW-1133">Transmembrane helix</keyword>
<protein>
    <submittedName>
        <fullName evidence="2">Uncharacterized protein</fullName>
    </submittedName>
</protein>
<evidence type="ECO:0000256" key="1">
    <source>
        <dbReference type="SAM" id="Phobius"/>
    </source>
</evidence>
<evidence type="ECO:0000313" key="3">
    <source>
        <dbReference type="Proteomes" id="UP001197626"/>
    </source>
</evidence>
<gene>
    <name evidence="2" type="ORF">LN051_02370</name>
</gene>
<organism evidence="2 3">
    <name type="scientific">Staphylococcus ratti</name>
    <dbReference type="NCBI Taxonomy" id="2892440"/>
    <lineage>
        <taxon>Bacteria</taxon>
        <taxon>Bacillati</taxon>
        <taxon>Bacillota</taxon>
        <taxon>Bacilli</taxon>
        <taxon>Bacillales</taxon>
        <taxon>Staphylococcaceae</taxon>
        <taxon>Staphylococcus</taxon>
    </lineage>
</organism>
<keyword evidence="1" id="KW-0472">Membrane</keyword>
<dbReference type="RefSeq" id="WP_229293028.1">
    <property type="nucleotide sequence ID" value="NZ_CP086654.1"/>
</dbReference>
<feature type="transmembrane region" description="Helical" evidence="1">
    <location>
        <begin position="12"/>
        <end position="36"/>
    </location>
</feature>
<accession>A0ABY3PDX3</accession>
<keyword evidence="3" id="KW-1185">Reference proteome</keyword>
<feature type="transmembrane region" description="Helical" evidence="1">
    <location>
        <begin position="56"/>
        <end position="79"/>
    </location>
</feature>
<proteinExistence type="predicted"/>
<keyword evidence="1" id="KW-0812">Transmembrane</keyword>
<dbReference type="Proteomes" id="UP001197626">
    <property type="component" value="Chromosome"/>
</dbReference>
<reference evidence="2 3" key="1">
    <citation type="journal article" date="2022" name="Pathogens">
        <title>Staphylococcus ratti sp. nov. Isolated from a Lab Rat.</title>
        <authorList>
            <person name="Kovarovic V."/>
            <person name="Sedlacek I."/>
            <person name="Petras P."/>
            <person name="Kralova S."/>
            <person name="Maslanova I."/>
            <person name="Svec P."/>
            <person name="Neumann-Schaal M."/>
            <person name="Botka T."/>
            <person name="Gelbicova T."/>
            <person name="Stankova E."/>
            <person name="Doskar J."/>
            <person name="Pantucek R."/>
        </authorList>
    </citation>
    <scope>NUCLEOTIDE SEQUENCE [LARGE SCALE GENOMIC DNA]</scope>
    <source>
        <strain evidence="2 3">CCM 9025</strain>
    </source>
</reference>
<evidence type="ECO:0000313" key="2">
    <source>
        <dbReference type="EMBL" id="UEX90532.1"/>
    </source>
</evidence>